<name>A0A7S4JST0_9STRA</name>
<dbReference type="EMBL" id="HBKQ01047940">
    <property type="protein sequence ID" value="CAE2272812.1"/>
    <property type="molecule type" value="Transcribed_RNA"/>
</dbReference>
<dbReference type="Gene3D" id="6.10.140.530">
    <property type="match status" value="1"/>
</dbReference>
<feature type="region of interest" description="Disordered" evidence="1">
    <location>
        <begin position="616"/>
        <end position="755"/>
    </location>
</feature>
<protein>
    <recommendedName>
        <fullName evidence="2">Helicase-associated domain-containing protein</fullName>
    </recommendedName>
</protein>
<dbReference type="PANTHER" id="PTHR33418">
    <property type="entry name" value="HELICASE-ASSOCIATED"/>
    <property type="match status" value="1"/>
</dbReference>
<evidence type="ECO:0000313" key="3">
    <source>
        <dbReference type="EMBL" id="CAE2272812.1"/>
    </source>
</evidence>
<sequence>MSDQVLNRTKTLAESVETADLSALEKLTDATEVDFATVANNQAKHAEEASARNNSEDRTQSAVVKGTGDGRNKPTLSDIRAGGSESSGIVHSGGDEAGTDGNVSTSEANIPMPEPNNESDENCCDSKKKVSATDAFGLGSSVQGMTIIEATAFTGTLGNDLSDEKEEEVSCNVSASEPSVDCSESDSDGAKLSANGPESARGGNVDEHGDKSKSDLVAKISTVRRTESDRGIDNNADSNATKSKENGYGPDVGGAGIGKCDIKLKMKDTAVAITESGDSTPSNSKRLARMHESTQNARGSGKDNQRRTDKAPTAPNYWVDGREPQAQSGCAGVGSREMALPWGRMPVSGASLPPAVTGLYSSSQRGRGRGQITGRNLGGAGFKAAPVLPTSPPPHMPPRIPPSCIDLNALRLYFAAFPGFHNVASDVAMHMVSAAIGAVALSERSFDLAKALGQLSSLGASAATTAAYAEKANIDWLLQIVVAATSARIHGEITYGGVPPPVHGGRKRASAVAQKRAVCSRPTFPPKKRSEHKDPSVEDNPDSPSYHAVRVGRFVRSCIFLRWSDAEQHILDFDDAEFKSVDDMDEAVMFALLGQREGGSKREGKDCDTTEDMLAEQDVNAEKDGSEVQRCKKKEKRNPRKRGRPRKTSLTSPSTQPKRKRGRPRKTSLTSPSTQPKRKRGRPRKRALSDLKSNYDEGEDSDEDFSQHEEGVGGDDQEEANKPSRRTRAKAKSGGKKKMCKPEVVSGYNSNSEDEISPQWTEMYDRLRTIHEITGSLVIDREDEDNADVRRWLNRQQARIRRWRRENKKARETGIHPIACEKVRLLEKLRETAKERPRPSEAWLAMLGRLKVYEEENGSFDIPGEDVENADLRNWLMHLVSDIRCKRLPDGTFINRTSGNPSPITAEKARLLEELGYQVPPSTITPTQMFSDMLERLSLHKEETGSFDIDEADADNADLRQWLVKLTSDIRKCRTSDGQFISLRTGKPSVFWKKRAHQLEALGYELPEGEIVDPENIGKGKRGPKTPTASSKEWREMYDKFCAYKEETGSVHIKITDMEHAPMKSWWDRETKKIRKALKRATSDSGEEGGPVTLRPDLEEKARLLEMLDENVRSVPTKTSDRRRQNLEIVARFDDMLERFVGYKAENGGSEPPLSSNDPQMEELCSWVRWLKVELDKVRDGKESYLSAKNLQQLSNVGFSLTKKKFYSWEERLEQMRQFKAEHGHLNIPVQHPLLGPFVKRKRNEYQIYIRNGTGPRRNMEKEVKILEDMGYDFSAKIKWTPPATPPQTWEGRFEELLEYKAIHGHCAVPKYVPGLGNWVKKQRMAYANIKKGTPSNMLTPERVIKLSEIGFVWNASARAGRADWPLCAQNEDD</sequence>
<feature type="domain" description="Helicase-associated" evidence="2">
    <location>
        <begin position="1208"/>
        <end position="1247"/>
    </location>
</feature>
<feature type="region of interest" description="Disordered" evidence="1">
    <location>
        <begin position="164"/>
        <end position="255"/>
    </location>
</feature>
<dbReference type="PANTHER" id="PTHR33418:SF1">
    <property type="entry name" value="HELICASE-ASSOCIATED DOMAIN-CONTAINING PROTEIN"/>
    <property type="match status" value="1"/>
</dbReference>
<dbReference type="PRINTS" id="PR00929">
    <property type="entry name" value="ATHOOK"/>
</dbReference>
<feature type="compositionally biased region" description="Basic and acidic residues" evidence="1">
    <location>
        <begin position="620"/>
        <end position="630"/>
    </location>
</feature>
<feature type="compositionally biased region" description="Basic and acidic residues" evidence="1">
    <location>
        <begin position="300"/>
        <end position="310"/>
    </location>
</feature>
<feature type="compositionally biased region" description="Basic and acidic residues" evidence="1">
    <location>
        <begin position="204"/>
        <end position="216"/>
    </location>
</feature>
<gene>
    <name evidence="3" type="ORF">OAUR00152_LOCUS33088</name>
</gene>
<dbReference type="GO" id="GO:0003677">
    <property type="term" value="F:DNA binding"/>
    <property type="evidence" value="ECO:0007669"/>
    <property type="project" value="InterPro"/>
</dbReference>
<feature type="region of interest" description="Disordered" evidence="1">
    <location>
        <begin position="274"/>
        <end position="330"/>
    </location>
</feature>
<dbReference type="SMART" id="SM00384">
    <property type="entry name" value="AT_hook"/>
    <property type="match status" value="3"/>
</dbReference>
<proteinExistence type="predicted"/>
<feature type="compositionally biased region" description="Polar residues" evidence="1">
    <location>
        <begin position="276"/>
        <end position="285"/>
    </location>
</feature>
<reference evidence="3" key="1">
    <citation type="submission" date="2021-01" db="EMBL/GenBank/DDBJ databases">
        <authorList>
            <person name="Corre E."/>
            <person name="Pelletier E."/>
            <person name="Niang G."/>
            <person name="Scheremetjew M."/>
            <person name="Finn R."/>
            <person name="Kale V."/>
            <person name="Holt S."/>
            <person name="Cochrane G."/>
            <person name="Meng A."/>
            <person name="Brown T."/>
            <person name="Cohen L."/>
        </authorList>
    </citation>
    <scope>NUCLEOTIDE SEQUENCE</scope>
    <source>
        <strain evidence="3">Isolate 1302-5</strain>
    </source>
</reference>
<dbReference type="Gene3D" id="3.40.970.10">
    <property type="entry name" value="Ribonuclease H1, N-terminal domain"/>
    <property type="match status" value="1"/>
</dbReference>
<accession>A0A7S4JST0</accession>
<feature type="compositionally biased region" description="Basic and acidic residues" evidence="1">
    <location>
        <begin position="44"/>
        <end position="59"/>
    </location>
</feature>
<feature type="region of interest" description="Disordered" evidence="1">
    <location>
        <begin position="39"/>
        <end position="126"/>
    </location>
</feature>
<feature type="compositionally biased region" description="Basic residues" evidence="1">
    <location>
        <begin position="631"/>
        <end position="647"/>
    </location>
</feature>
<evidence type="ECO:0000256" key="1">
    <source>
        <dbReference type="SAM" id="MobiDB-lite"/>
    </source>
</evidence>
<feature type="region of interest" description="Disordered" evidence="1">
    <location>
        <begin position="519"/>
        <end position="546"/>
    </location>
</feature>
<dbReference type="InterPro" id="IPR005114">
    <property type="entry name" value="Helicase_assoc"/>
</dbReference>
<organism evidence="3">
    <name type="scientific">Odontella aurita</name>
    <dbReference type="NCBI Taxonomy" id="265563"/>
    <lineage>
        <taxon>Eukaryota</taxon>
        <taxon>Sar</taxon>
        <taxon>Stramenopiles</taxon>
        <taxon>Ochrophyta</taxon>
        <taxon>Bacillariophyta</taxon>
        <taxon>Mediophyceae</taxon>
        <taxon>Biddulphiophycidae</taxon>
        <taxon>Eupodiscales</taxon>
        <taxon>Odontellaceae</taxon>
        <taxon>Odontella</taxon>
    </lineage>
</organism>
<feature type="compositionally biased region" description="Basic residues" evidence="1">
    <location>
        <begin position="676"/>
        <end position="686"/>
    </location>
</feature>
<feature type="domain" description="Helicase-associated" evidence="2">
    <location>
        <begin position="1288"/>
        <end position="1352"/>
    </location>
</feature>
<evidence type="ECO:0000259" key="2">
    <source>
        <dbReference type="Pfam" id="PF03457"/>
    </source>
</evidence>
<dbReference type="InterPro" id="IPR037056">
    <property type="entry name" value="RNase_H1_N_sf"/>
</dbReference>
<feature type="compositionally biased region" description="Basic residues" evidence="1">
    <location>
        <begin position="723"/>
        <end position="739"/>
    </location>
</feature>
<dbReference type="Pfam" id="PF03457">
    <property type="entry name" value="HA"/>
    <property type="match status" value="2"/>
</dbReference>
<feature type="compositionally biased region" description="Basic residues" evidence="1">
    <location>
        <begin position="657"/>
        <end position="666"/>
    </location>
</feature>
<dbReference type="InterPro" id="IPR017956">
    <property type="entry name" value="AT_hook_DNA-bd_motif"/>
</dbReference>